<dbReference type="GO" id="GO:0032259">
    <property type="term" value="P:methylation"/>
    <property type="evidence" value="ECO:0007669"/>
    <property type="project" value="UniProtKB-KW"/>
</dbReference>
<accession>A0A1J4QBZ1</accession>
<keyword evidence="2" id="KW-0489">Methyltransferase</keyword>
<reference evidence="7 8" key="1">
    <citation type="submission" date="2016-07" db="EMBL/GenBank/DDBJ databases">
        <title>Draft Genome Sequence of Oceanisphaera psychrotolerans, isolated from coastal sediment samples.</title>
        <authorList>
            <person name="Zhuo S."/>
            <person name="Ruan Z."/>
        </authorList>
    </citation>
    <scope>NUCLEOTIDE SEQUENCE [LARGE SCALE GENOMIC DNA]</scope>
    <source>
        <strain evidence="7 8">LAM-WHM-ZC</strain>
    </source>
</reference>
<feature type="active site" evidence="6">
    <location>
        <position position="385"/>
    </location>
</feature>
<name>A0A1J4QBZ1_9GAMM</name>
<organism evidence="7 8">
    <name type="scientific">Oceanisphaera psychrotolerans</name>
    <dbReference type="NCBI Taxonomy" id="1414654"/>
    <lineage>
        <taxon>Bacteria</taxon>
        <taxon>Pseudomonadati</taxon>
        <taxon>Pseudomonadota</taxon>
        <taxon>Gammaproteobacteria</taxon>
        <taxon>Aeromonadales</taxon>
        <taxon>Aeromonadaceae</taxon>
        <taxon>Oceanisphaera</taxon>
    </lineage>
</organism>
<dbReference type="AlphaFoldDB" id="A0A1J4QBZ1"/>
<keyword evidence="3" id="KW-0808">Transferase</keyword>
<comment type="caution">
    <text evidence="7">The sequence shown here is derived from an EMBL/GenBank/DDBJ whole genome shotgun (WGS) entry which is preliminary data.</text>
</comment>
<dbReference type="OrthoDB" id="9782855at2"/>
<dbReference type="Proteomes" id="UP000243073">
    <property type="component" value="Unassembled WGS sequence"/>
</dbReference>
<evidence type="ECO:0000256" key="2">
    <source>
        <dbReference type="ARBA" id="ARBA00022603"/>
    </source>
</evidence>
<evidence type="ECO:0000256" key="1">
    <source>
        <dbReference type="ARBA" id="ARBA00010815"/>
    </source>
</evidence>
<dbReference type="Gene3D" id="3.40.50.150">
    <property type="entry name" value="Vaccinia Virus protein VP39"/>
    <property type="match status" value="1"/>
</dbReference>
<evidence type="ECO:0000313" key="7">
    <source>
        <dbReference type="EMBL" id="OIN08158.1"/>
    </source>
</evidence>
<dbReference type="EMBL" id="MDKE01000028">
    <property type="protein sequence ID" value="OIN08158.1"/>
    <property type="molecule type" value="Genomic_DNA"/>
</dbReference>
<dbReference type="GO" id="GO:0008168">
    <property type="term" value="F:methyltransferase activity"/>
    <property type="evidence" value="ECO:0007669"/>
    <property type="project" value="UniProtKB-KW"/>
</dbReference>
<evidence type="ECO:0000256" key="4">
    <source>
        <dbReference type="ARBA" id="ARBA00022691"/>
    </source>
</evidence>
<proteinExistence type="inferred from homology"/>
<protein>
    <submittedName>
        <fullName evidence="7">Cyclopropane-fatty-acyl-phospholipid synthase</fullName>
    </submittedName>
</protein>
<comment type="similarity">
    <text evidence="1">Belongs to the CFA/CMAS family.</text>
</comment>
<dbReference type="PIRSF" id="PIRSF003085">
    <property type="entry name" value="CMAS"/>
    <property type="match status" value="1"/>
</dbReference>
<dbReference type="SUPFAM" id="SSF53335">
    <property type="entry name" value="S-adenosyl-L-methionine-dependent methyltransferases"/>
    <property type="match status" value="1"/>
</dbReference>
<evidence type="ECO:0000256" key="3">
    <source>
        <dbReference type="ARBA" id="ARBA00022679"/>
    </source>
</evidence>
<dbReference type="STRING" id="1414654.BFR47_15585"/>
<sequence length="417" mass="47563">MDTTLSMSQPRRLERWARSLAFSLLSGLKDAGLTIREGQDTFVFGDRNAPLQAQIRVLEPSAYRRLMTGGSIGAAEAWVDGSWHSPDLTAVVRLFARNMAVLDRLERRLGWLTTPWHKLKHRLNRNSPNGSRANIAAHYDLGNDMYRLFLDPLMQYSSAVFPTAEASLEAAQEHKLRLICERLELQPGDHLLEIGTGWGALACFAARHYGCRVTSTTLSTEQLSHARERVTREGLEDRVTLLQQDYRDLRGQYDKLVSVEMIEAVGHEYLPTYFRALNRLLKPHGKLLIQAITMSDQRYDSYRKGVDFIQRYIFPGGCLPSVSEMCRHLKEQTDMTLTRLQDYGQHYARTLQIWAERFHLTEPALSELGYSQDFHRLWAFYFAYCEGGFREGTIGLVHFEAAKPGARQCLNGNGLSC</sequence>
<keyword evidence="8" id="KW-1185">Reference proteome</keyword>
<dbReference type="Pfam" id="PF02353">
    <property type="entry name" value="CMAS"/>
    <property type="match status" value="1"/>
</dbReference>
<dbReference type="PANTHER" id="PTHR43667">
    <property type="entry name" value="CYCLOPROPANE-FATTY-ACYL-PHOSPHOLIPID SYNTHASE"/>
    <property type="match status" value="1"/>
</dbReference>
<keyword evidence="5" id="KW-0443">Lipid metabolism</keyword>
<dbReference type="InterPro" id="IPR003333">
    <property type="entry name" value="CMAS"/>
</dbReference>
<keyword evidence="4" id="KW-0949">S-adenosyl-L-methionine</keyword>
<dbReference type="RefSeq" id="WP_071473085.1">
    <property type="nucleotide sequence ID" value="NZ_MDKE01000028.1"/>
</dbReference>
<evidence type="ECO:0000256" key="6">
    <source>
        <dbReference type="PIRSR" id="PIRSR003085-1"/>
    </source>
</evidence>
<evidence type="ECO:0000313" key="8">
    <source>
        <dbReference type="Proteomes" id="UP000243073"/>
    </source>
</evidence>
<dbReference type="InterPro" id="IPR029063">
    <property type="entry name" value="SAM-dependent_MTases_sf"/>
</dbReference>
<gene>
    <name evidence="7" type="ORF">BFR47_15585</name>
</gene>
<dbReference type="InterPro" id="IPR050723">
    <property type="entry name" value="CFA/CMAS"/>
</dbReference>
<dbReference type="GO" id="GO:0008610">
    <property type="term" value="P:lipid biosynthetic process"/>
    <property type="evidence" value="ECO:0007669"/>
    <property type="project" value="InterPro"/>
</dbReference>
<dbReference type="CDD" id="cd02440">
    <property type="entry name" value="AdoMet_MTases"/>
    <property type="match status" value="1"/>
</dbReference>
<evidence type="ECO:0000256" key="5">
    <source>
        <dbReference type="ARBA" id="ARBA00023098"/>
    </source>
</evidence>
<dbReference type="PANTHER" id="PTHR43667:SF2">
    <property type="entry name" value="FATTY ACID C-METHYL TRANSFERASE"/>
    <property type="match status" value="1"/>
</dbReference>